<evidence type="ECO:0000256" key="1">
    <source>
        <dbReference type="SAM" id="Phobius"/>
    </source>
</evidence>
<dbReference type="Pfam" id="PF10269">
    <property type="entry name" value="Tmemb_185A"/>
    <property type="match status" value="1"/>
</dbReference>
<feature type="transmembrane region" description="Helical" evidence="1">
    <location>
        <begin position="35"/>
        <end position="63"/>
    </location>
</feature>
<accession>A0A443QBZ0</accession>
<dbReference type="STRING" id="1965070.A0A443QBZ0"/>
<name>A0A443QBZ0_9ACAR</name>
<feature type="transmembrane region" description="Helical" evidence="1">
    <location>
        <begin position="12"/>
        <end position="29"/>
    </location>
</feature>
<keyword evidence="1" id="KW-0472">Membrane</keyword>
<feature type="transmembrane region" description="Helical" evidence="1">
    <location>
        <begin position="108"/>
        <end position="129"/>
    </location>
</feature>
<protein>
    <recommendedName>
        <fullName evidence="4">Transmembrane protein 185A-like protein</fullName>
    </recommendedName>
</protein>
<feature type="transmembrane region" description="Helical" evidence="1">
    <location>
        <begin position="141"/>
        <end position="157"/>
    </location>
</feature>
<feature type="transmembrane region" description="Helical" evidence="1">
    <location>
        <begin position="206"/>
        <end position="228"/>
    </location>
</feature>
<keyword evidence="3" id="KW-1185">Reference proteome</keyword>
<dbReference type="InterPro" id="IPR019396">
    <property type="entry name" value="TM_Fragile-X-F-assoc"/>
</dbReference>
<keyword evidence="1" id="KW-0812">Transmembrane</keyword>
<evidence type="ECO:0000313" key="3">
    <source>
        <dbReference type="Proteomes" id="UP000285301"/>
    </source>
</evidence>
<dbReference type="PANTHER" id="PTHR13568:SF6">
    <property type="entry name" value="TRANSMEMBRANE PROTEIN 185A"/>
    <property type="match status" value="1"/>
</dbReference>
<sequence>MLIKFIISRSKFLVYSCLLVFTLVLALRLDGTINTSYWIVFTPLWIWKFMVIAGAIVGTVIWAKNPDYRLSDNSYIHFKSMLISLSLQLLLLMFELLVCDKLESERHLWILAFIPLIFISLLSIAICIWALKNDRGFEMELFCSVNILQFIFIALRLDQFIKWSWVVVFVPLWIVLCLAIIGVLYALIFAAILLRTPEVAVEQRKASLHSAISYSLIVVPLLIFLVLLSNKLDSGSGTAFIASSTLPSAPSSTTPGSGQNSPVEMTYFAVCIPLYFTFVILICLSFGSRGGNLWWFGMRKDFCTFLLSVCPCLREYGNISYNKHSNSNTVATQRDEHQLPRNDTKIKIKCEKSANNHTKKIIAPHISIESPD</sequence>
<organism evidence="2 3">
    <name type="scientific">Dinothrombium tinctorium</name>
    <dbReference type="NCBI Taxonomy" id="1965070"/>
    <lineage>
        <taxon>Eukaryota</taxon>
        <taxon>Metazoa</taxon>
        <taxon>Ecdysozoa</taxon>
        <taxon>Arthropoda</taxon>
        <taxon>Chelicerata</taxon>
        <taxon>Arachnida</taxon>
        <taxon>Acari</taxon>
        <taxon>Acariformes</taxon>
        <taxon>Trombidiformes</taxon>
        <taxon>Prostigmata</taxon>
        <taxon>Anystina</taxon>
        <taxon>Parasitengona</taxon>
        <taxon>Trombidioidea</taxon>
        <taxon>Trombidiidae</taxon>
        <taxon>Dinothrombium</taxon>
    </lineage>
</organism>
<comment type="caution">
    <text evidence="2">The sequence shown here is derived from an EMBL/GenBank/DDBJ whole genome shotgun (WGS) entry which is preliminary data.</text>
</comment>
<feature type="transmembrane region" description="Helical" evidence="1">
    <location>
        <begin position="265"/>
        <end position="286"/>
    </location>
</feature>
<dbReference type="PANTHER" id="PTHR13568">
    <property type="entry name" value="FAM11A, B PROTEIN"/>
    <property type="match status" value="1"/>
</dbReference>
<feature type="transmembrane region" description="Helical" evidence="1">
    <location>
        <begin position="75"/>
        <end position="96"/>
    </location>
</feature>
<proteinExistence type="predicted"/>
<feature type="transmembrane region" description="Helical" evidence="1">
    <location>
        <begin position="163"/>
        <end position="194"/>
    </location>
</feature>
<dbReference type="Proteomes" id="UP000285301">
    <property type="component" value="Unassembled WGS sequence"/>
</dbReference>
<evidence type="ECO:0000313" key="2">
    <source>
        <dbReference type="EMBL" id="RWS00532.1"/>
    </source>
</evidence>
<gene>
    <name evidence="2" type="ORF">B4U79_11179</name>
</gene>
<dbReference type="EMBL" id="NCKU01011175">
    <property type="protein sequence ID" value="RWS00532.1"/>
    <property type="molecule type" value="Genomic_DNA"/>
</dbReference>
<keyword evidence="1" id="KW-1133">Transmembrane helix</keyword>
<dbReference type="OrthoDB" id="72976at2759"/>
<evidence type="ECO:0008006" key="4">
    <source>
        <dbReference type="Google" id="ProtNLM"/>
    </source>
</evidence>
<reference evidence="2 3" key="1">
    <citation type="journal article" date="2018" name="Gigascience">
        <title>Genomes of trombidid mites reveal novel predicted allergens and laterally-transferred genes associated with secondary metabolism.</title>
        <authorList>
            <person name="Dong X."/>
            <person name="Chaisiri K."/>
            <person name="Xia D."/>
            <person name="Armstrong S.D."/>
            <person name="Fang Y."/>
            <person name="Donnelly M.J."/>
            <person name="Kadowaki T."/>
            <person name="McGarry J.W."/>
            <person name="Darby A.C."/>
            <person name="Makepeace B.L."/>
        </authorList>
    </citation>
    <scope>NUCLEOTIDE SEQUENCE [LARGE SCALE GENOMIC DNA]</scope>
    <source>
        <strain evidence="2">UoL-WK</strain>
    </source>
</reference>
<dbReference type="AlphaFoldDB" id="A0A443QBZ0"/>